<dbReference type="Proteomes" id="UP000594638">
    <property type="component" value="Unassembled WGS sequence"/>
</dbReference>
<reference evidence="1 2" key="1">
    <citation type="submission" date="2019-12" db="EMBL/GenBank/DDBJ databases">
        <authorList>
            <person name="Alioto T."/>
            <person name="Alioto T."/>
            <person name="Gomez Garrido J."/>
        </authorList>
    </citation>
    <scope>NUCLEOTIDE SEQUENCE [LARGE SCALE GENOMIC DNA]</scope>
</reference>
<comment type="caution">
    <text evidence="1">The sequence shown here is derived from an EMBL/GenBank/DDBJ whole genome shotgun (WGS) entry which is preliminary data.</text>
</comment>
<keyword evidence="2" id="KW-1185">Reference proteome</keyword>
<dbReference type="EMBL" id="CACTIH010005574">
    <property type="protein sequence ID" value="CAA2997974.1"/>
    <property type="molecule type" value="Genomic_DNA"/>
</dbReference>
<evidence type="ECO:0000313" key="1">
    <source>
        <dbReference type="EMBL" id="CAA2997974.1"/>
    </source>
</evidence>
<accession>A0A8S0T0R9</accession>
<evidence type="ECO:0000313" key="2">
    <source>
        <dbReference type="Proteomes" id="UP000594638"/>
    </source>
</evidence>
<gene>
    <name evidence="1" type="ORF">OLEA9_A005305</name>
</gene>
<organism evidence="1 2">
    <name type="scientific">Olea europaea subsp. europaea</name>
    <dbReference type="NCBI Taxonomy" id="158383"/>
    <lineage>
        <taxon>Eukaryota</taxon>
        <taxon>Viridiplantae</taxon>
        <taxon>Streptophyta</taxon>
        <taxon>Embryophyta</taxon>
        <taxon>Tracheophyta</taxon>
        <taxon>Spermatophyta</taxon>
        <taxon>Magnoliopsida</taxon>
        <taxon>eudicotyledons</taxon>
        <taxon>Gunneridae</taxon>
        <taxon>Pentapetalae</taxon>
        <taxon>asterids</taxon>
        <taxon>lamiids</taxon>
        <taxon>Lamiales</taxon>
        <taxon>Oleaceae</taxon>
        <taxon>Oleeae</taxon>
        <taxon>Olea</taxon>
    </lineage>
</organism>
<name>A0A8S0T0R9_OLEEU</name>
<protein>
    <submittedName>
        <fullName evidence="1">Uncharacterized protein</fullName>
    </submittedName>
</protein>
<dbReference type="Gramene" id="OE9A005305T1">
    <property type="protein sequence ID" value="OE9A005305C1"/>
    <property type="gene ID" value="OE9A005305"/>
</dbReference>
<sequence length="59" mass="6416">MEVVATGGGGGGGVLVEAACNVSDLVPVRRSDFQQRRRWVVVEANHSWRRRGVLVEAIL</sequence>
<proteinExistence type="predicted"/>
<dbReference type="AlphaFoldDB" id="A0A8S0T0R9"/>